<keyword evidence="5" id="KW-0966">Cell projection</keyword>
<dbReference type="EMBL" id="MPUH01000816">
    <property type="protein sequence ID" value="OMJ73514.1"/>
    <property type="molecule type" value="Genomic_DNA"/>
</dbReference>
<keyword evidence="3" id="KW-0963">Cytoplasm</keyword>
<accession>A0A1R2B9S1</accession>
<dbReference type="OrthoDB" id="306578at2759"/>
<dbReference type="InterPro" id="IPR026507">
    <property type="entry name" value="PIRC1/2"/>
</dbReference>
<evidence type="ECO:0000256" key="3">
    <source>
        <dbReference type="ARBA" id="ARBA00022490"/>
    </source>
</evidence>
<feature type="region of interest" description="Disordered" evidence="6">
    <location>
        <begin position="1"/>
        <end position="23"/>
    </location>
</feature>
<comment type="subcellular location">
    <subcellularLocation>
        <location evidence="1">Cell projection</location>
        <location evidence="1">Cilium</location>
    </subcellularLocation>
    <subcellularLocation>
        <location evidence="2">Cytoplasm</location>
        <location evidence="2">Cytoskeleton</location>
    </subcellularLocation>
</comment>
<dbReference type="GO" id="GO:0035082">
    <property type="term" value="P:axoneme assembly"/>
    <property type="evidence" value="ECO:0007669"/>
    <property type="project" value="InterPro"/>
</dbReference>
<evidence type="ECO:0000256" key="4">
    <source>
        <dbReference type="ARBA" id="ARBA00023212"/>
    </source>
</evidence>
<proteinExistence type="predicted"/>
<dbReference type="Proteomes" id="UP000187209">
    <property type="component" value="Unassembled WGS sequence"/>
</dbReference>
<dbReference type="GO" id="GO:0005879">
    <property type="term" value="C:axonemal microtubule"/>
    <property type="evidence" value="ECO:0007669"/>
    <property type="project" value="InterPro"/>
</dbReference>
<organism evidence="7 8">
    <name type="scientific">Stentor coeruleus</name>
    <dbReference type="NCBI Taxonomy" id="5963"/>
    <lineage>
        <taxon>Eukaryota</taxon>
        <taxon>Sar</taxon>
        <taxon>Alveolata</taxon>
        <taxon>Ciliophora</taxon>
        <taxon>Postciliodesmatophora</taxon>
        <taxon>Heterotrichea</taxon>
        <taxon>Heterotrichida</taxon>
        <taxon>Stentoridae</taxon>
        <taxon>Stentor</taxon>
    </lineage>
</organism>
<sequence>MSGYNTSNGDYGKPWLSTQGEHPLKTQTEIKSYRKVAESDLMQKTGLKILKAKIMREKVIEDLENGEPEPYTYDPCVLFPKVTTLKIKAEEIKYPPPGLEGTTNPMYMTRNREYGRVKPSQQDISSKYFPITNKFTDSFVSERIPDTGLNTFLTPSRIHHLFDS</sequence>
<evidence type="ECO:0000313" key="7">
    <source>
        <dbReference type="EMBL" id="OMJ73514.1"/>
    </source>
</evidence>
<gene>
    <name evidence="7" type="ORF">SteCoe_27774</name>
</gene>
<dbReference type="AlphaFoldDB" id="A0A1R2B9S1"/>
<evidence type="ECO:0000256" key="2">
    <source>
        <dbReference type="ARBA" id="ARBA00004245"/>
    </source>
</evidence>
<dbReference type="Pfam" id="PF14892">
    <property type="entry name" value="PIRC1_2"/>
    <property type="match status" value="1"/>
</dbReference>
<evidence type="ECO:0000256" key="5">
    <source>
        <dbReference type="ARBA" id="ARBA00023273"/>
    </source>
</evidence>
<comment type="caution">
    <text evidence="7">The sequence shown here is derived from an EMBL/GenBank/DDBJ whole genome shotgun (WGS) entry which is preliminary data.</text>
</comment>
<evidence type="ECO:0000313" key="8">
    <source>
        <dbReference type="Proteomes" id="UP000187209"/>
    </source>
</evidence>
<keyword evidence="4" id="KW-0206">Cytoskeleton</keyword>
<evidence type="ECO:0000256" key="1">
    <source>
        <dbReference type="ARBA" id="ARBA00004138"/>
    </source>
</evidence>
<evidence type="ECO:0000256" key="6">
    <source>
        <dbReference type="SAM" id="MobiDB-lite"/>
    </source>
</evidence>
<protein>
    <submittedName>
        <fullName evidence="7">Uncharacterized protein</fullName>
    </submittedName>
</protein>
<reference evidence="7 8" key="1">
    <citation type="submission" date="2016-11" db="EMBL/GenBank/DDBJ databases">
        <title>The macronuclear genome of Stentor coeruleus: a giant cell with tiny introns.</title>
        <authorList>
            <person name="Slabodnick M."/>
            <person name="Ruby J.G."/>
            <person name="Reiff S.B."/>
            <person name="Swart E.C."/>
            <person name="Gosai S."/>
            <person name="Prabakaran S."/>
            <person name="Witkowska E."/>
            <person name="Larue G.E."/>
            <person name="Fisher S."/>
            <person name="Freeman R.M."/>
            <person name="Gunawardena J."/>
            <person name="Chu W."/>
            <person name="Stover N.A."/>
            <person name="Gregory B.D."/>
            <person name="Nowacki M."/>
            <person name="Derisi J."/>
            <person name="Roy S.W."/>
            <person name="Marshall W.F."/>
            <person name="Sood P."/>
        </authorList>
    </citation>
    <scope>NUCLEOTIDE SEQUENCE [LARGE SCALE GENOMIC DNA]</scope>
    <source>
        <strain evidence="7">WM001</strain>
    </source>
</reference>
<name>A0A1R2B9S1_9CILI</name>
<keyword evidence="8" id="KW-1185">Reference proteome</keyword>